<dbReference type="AlphaFoldDB" id="A0A0L0EX94"/>
<comment type="caution">
    <text evidence="2">The sequence shown here is derived from an EMBL/GenBank/DDBJ whole genome shotgun (WGS) entry which is preliminary data.</text>
</comment>
<dbReference type="OrthoDB" id="9875951at2"/>
<reference evidence="3" key="1">
    <citation type="submission" date="2015-07" db="EMBL/GenBank/DDBJ databases">
        <title>Draft genome sequence of a Pseudoalteromonas rubra strain, OCN096, isolated from Kaneohe Bay, Oahu, Hawaii.</title>
        <authorList>
            <person name="Beurmann S."/>
            <person name="Ushijima B."/>
            <person name="Belcaid M."/>
            <person name="Callahan S.M."/>
            <person name="Aeby G.S."/>
        </authorList>
    </citation>
    <scope>NUCLEOTIDE SEQUENCE [LARGE SCALE GENOMIC DNA]</scope>
    <source>
        <strain evidence="3">OCN096</strain>
    </source>
</reference>
<evidence type="ECO:0000313" key="3">
    <source>
        <dbReference type="Proteomes" id="UP000036850"/>
    </source>
</evidence>
<feature type="signal peptide" evidence="1">
    <location>
        <begin position="1"/>
        <end position="19"/>
    </location>
</feature>
<dbReference type="PATRIC" id="fig|43658.6.peg.4227"/>
<keyword evidence="1" id="KW-0732">Signal</keyword>
<evidence type="ECO:0008006" key="4">
    <source>
        <dbReference type="Google" id="ProtNLM"/>
    </source>
</evidence>
<protein>
    <recommendedName>
        <fullName evidence="4">PepSY domain-containing protein</fullName>
    </recommendedName>
</protein>
<sequence>MPRKRFLFIALFLPLVANAEVMGGRSITTTVNGVKSSKTYDLAIPDSVARSQPDFDPLNNISMPMEKAIHKAEVAFLKKTGQKYYQIKSVSLRPFHSNRKSWYYDIFIGKTRLAVLSSGQVVFEKERK</sequence>
<feature type="chain" id="PRO_5005538479" description="PepSY domain-containing protein" evidence="1">
    <location>
        <begin position="20"/>
        <end position="128"/>
    </location>
</feature>
<organism evidence="2 3">
    <name type="scientific">Pseudoalteromonas rubra</name>
    <dbReference type="NCBI Taxonomy" id="43658"/>
    <lineage>
        <taxon>Bacteria</taxon>
        <taxon>Pseudomonadati</taxon>
        <taxon>Pseudomonadota</taxon>
        <taxon>Gammaproteobacteria</taxon>
        <taxon>Alteromonadales</taxon>
        <taxon>Pseudoalteromonadaceae</taxon>
        <taxon>Pseudoalteromonas</taxon>
    </lineage>
</organism>
<dbReference type="Proteomes" id="UP000036850">
    <property type="component" value="Unassembled WGS sequence"/>
</dbReference>
<evidence type="ECO:0000256" key="1">
    <source>
        <dbReference type="SAM" id="SignalP"/>
    </source>
</evidence>
<accession>A0A0L0EX94</accession>
<proteinExistence type="predicted"/>
<name>A0A0L0EX94_9GAMM</name>
<evidence type="ECO:0000313" key="2">
    <source>
        <dbReference type="EMBL" id="KNC69034.1"/>
    </source>
</evidence>
<dbReference type="EMBL" id="LFZX01000004">
    <property type="protein sequence ID" value="KNC69034.1"/>
    <property type="molecule type" value="Genomic_DNA"/>
</dbReference>
<gene>
    <name evidence="2" type="ORF">AC626_01035</name>
</gene>